<dbReference type="Proteomes" id="UP000471293">
    <property type="component" value="Unassembled WGS sequence"/>
</dbReference>
<organism evidence="2 3">
    <name type="scientific">Streptomyces halstedii</name>
    <dbReference type="NCBI Taxonomy" id="1944"/>
    <lineage>
        <taxon>Bacteria</taxon>
        <taxon>Bacillati</taxon>
        <taxon>Actinomycetota</taxon>
        <taxon>Actinomycetes</taxon>
        <taxon>Kitasatosporales</taxon>
        <taxon>Streptomycetaceae</taxon>
        <taxon>Streptomyces</taxon>
    </lineage>
</organism>
<feature type="compositionally biased region" description="Low complexity" evidence="1">
    <location>
        <begin position="14"/>
        <end position="23"/>
    </location>
</feature>
<dbReference type="EMBL" id="JAAGLQ010000595">
    <property type="protein sequence ID" value="NEA19174.1"/>
    <property type="molecule type" value="Genomic_DNA"/>
</dbReference>
<evidence type="ECO:0000313" key="3">
    <source>
        <dbReference type="Proteomes" id="UP000471293"/>
    </source>
</evidence>
<name>A0A6N9U5T0_STRHA</name>
<dbReference type="SUPFAM" id="SSF55729">
    <property type="entry name" value="Acyl-CoA N-acyltransferases (Nat)"/>
    <property type="match status" value="1"/>
</dbReference>
<dbReference type="InterPro" id="IPR016181">
    <property type="entry name" value="Acyl_CoA_acyltransferase"/>
</dbReference>
<protein>
    <submittedName>
        <fullName evidence="2">Uncharacterized protein</fullName>
    </submittedName>
</protein>
<reference evidence="2 3" key="1">
    <citation type="submission" date="2020-01" db="EMBL/GenBank/DDBJ databases">
        <title>Insect and environment-associated Actinomycetes.</title>
        <authorList>
            <person name="Currrie C."/>
            <person name="Chevrette M."/>
            <person name="Carlson C."/>
            <person name="Stubbendieck R."/>
            <person name="Wendt-Pienkowski E."/>
        </authorList>
    </citation>
    <scope>NUCLEOTIDE SEQUENCE [LARGE SCALE GENOMIC DNA]</scope>
    <source>
        <strain evidence="2 3">SID11342</strain>
    </source>
</reference>
<dbReference type="AlphaFoldDB" id="A0A6N9U5T0"/>
<feature type="region of interest" description="Disordered" evidence="1">
    <location>
        <begin position="1"/>
        <end position="35"/>
    </location>
</feature>
<proteinExistence type="predicted"/>
<comment type="caution">
    <text evidence="2">The sequence shown here is derived from an EMBL/GenBank/DDBJ whole genome shotgun (WGS) entry which is preliminary data.</text>
</comment>
<feature type="region of interest" description="Disordered" evidence="1">
    <location>
        <begin position="143"/>
        <end position="193"/>
    </location>
</feature>
<gene>
    <name evidence="2" type="ORF">G3I29_27525</name>
</gene>
<feature type="compositionally biased region" description="Basic residues" evidence="1">
    <location>
        <begin position="25"/>
        <end position="35"/>
    </location>
</feature>
<evidence type="ECO:0000256" key="1">
    <source>
        <dbReference type="SAM" id="MobiDB-lite"/>
    </source>
</evidence>
<sequence>MQRSDARSAPSVSGAARARTAGGRRPGRHRLGGHRRGDWHRRLLAYREVELVRSPSPDGGDAQCLLLVHVRKVVGQVDYRLCSSCAEGVITGVFLEERFRRSGLGTRALSHLRVRYPGLVWRTTVDRRLTRDLMRRMRVVRHSGDGGCRHTPADGNQVRAARGRQDPGRPARSRAALEGTESGVTENKESGRR</sequence>
<dbReference type="RefSeq" id="WP_164348454.1">
    <property type="nucleotide sequence ID" value="NZ_JAAGLQ010000595.1"/>
</dbReference>
<accession>A0A6N9U5T0</accession>
<feature type="compositionally biased region" description="Basic and acidic residues" evidence="1">
    <location>
        <begin position="143"/>
        <end position="152"/>
    </location>
</feature>
<evidence type="ECO:0000313" key="2">
    <source>
        <dbReference type="EMBL" id="NEA19174.1"/>
    </source>
</evidence>